<evidence type="ECO:0000256" key="2">
    <source>
        <dbReference type="ARBA" id="ARBA00009677"/>
    </source>
</evidence>
<feature type="domain" description="Flagellar basal-body/hook protein C-terminal" evidence="8">
    <location>
        <begin position="92"/>
        <end position="136"/>
    </location>
</feature>
<keyword evidence="4 6" id="KW-0975">Bacterial flagellum</keyword>
<dbReference type="NCBIfam" id="TIGR01395">
    <property type="entry name" value="FlgC"/>
    <property type="match status" value="1"/>
</dbReference>
<evidence type="ECO:0000256" key="1">
    <source>
        <dbReference type="ARBA" id="ARBA00004117"/>
    </source>
</evidence>
<dbReference type="RefSeq" id="WP_004871957.1">
    <property type="nucleotide sequence ID" value="NZ_CP005986.1"/>
</dbReference>
<evidence type="ECO:0000256" key="6">
    <source>
        <dbReference type="RuleBase" id="RU362062"/>
    </source>
</evidence>
<name>A0A059ZU00_ACICK</name>
<evidence type="ECO:0000259" key="8">
    <source>
        <dbReference type="Pfam" id="PF06429"/>
    </source>
</evidence>
<dbReference type="KEGG" id="acz:Acaty_c1232"/>
<dbReference type="GO" id="GO:0071978">
    <property type="term" value="P:bacterial-type flagellum-dependent swarming motility"/>
    <property type="evidence" value="ECO:0007669"/>
    <property type="project" value="TreeGrafter"/>
</dbReference>
<protein>
    <recommendedName>
        <fullName evidence="3 6">Flagellar basal-body rod protein FlgC</fullName>
    </recommendedName>
</protein>
<dbReference type="Proteomes" id="UP000005522">
    <property type="component" value="Chromosome"/>
</dbReference>
<keyword evidence="9" id="KW-0966">Cell projection</keyword>
<reference evidence="9 10" key="1">
    <citation type="journal article" date="2009" name="J. Bacteriol.">
        <title>Draft genome sequence of the extremely acidophilic bacterium Acidithiobacillus caldus ATCC 51756 reveals metabolic versatility in the genus Acidithiobacillus.</title>
        <authorList>
            <person name="Valdes J."/>
            <person name="Quatrini R."/>
            <person name="Hallberg K."/>
            <person name="Dopson M."/>
            <person name="Valenzuela P.D."/>
            <person name="Holmes D.S."/>
        </authorList>
    </citation>
    <scope>NUCLEOTIDE SEQUENCE [LARGE SCALE GENOMIC DNA]</scope>
    <source>
        <strain evidence="10">ATCC 51756 / DSM 8584 / KU</strain>
    </source>
</reference>
<gene>
    <name evidence="9" type="ORF">Acaty_c1232</name>
</gene>
<proteinExistence type="inferred from homology"/>
<dbReference type="Pfam" id="PF00460">
    <property type="entry name" value="Flg_bb_rod"/>
    <property type="match status" value="1"/>
</dbReference>
<evidence type="ECO:0000256" key="4">
    <source>
        <dbReference type="ARBA" id="ARBA00023143"/>
    </source>
</evidence>
<dbReference type="Pfam" id="PF06429">
    <property type="entry name" value="Flg_bbr_C"/>
    <property type="match status" value="1"/>
</dbReference>
<dbReference type="InterPro" id="IPR006299">
    <property type="entry name" value="FlgC"/>
</dbReference>
<comment type="similarity">
    <text evidence="2">Belongs to the flagella basal body rod proteins family.</text>
</comment>
<dbReference type="GeneID" id="92931440"/>
<dbReference type="PANTHER" id="PTHR30435">
    <property type="entry name" value="FLAGELLAR PROTEIN"/>
    <property type="match status" value="1"/>
</dbReference>
<dbReference type="AlphaFoldDB" id="A0A059ZU00"/>
<accession>A0A059ZU00</accession>
<evidence type="ECO:0000259" key="7">
    <source>
        <dbReference type="Pfam" id="PF00460"/>
    </source>
</evidence>
<comment type="subunit">
    <text evidence="5 6">The basal body constitutes a major portion of the flagellar organelle and consists of four rings (L,P,S, and M) mounted on a central rod. The rod consists of about 26 subunits of FlgG in the distal portion, and FlgB, FlgC and FlgF are thought to build up the proximal portion of the rod with about 6 subunits each.</text>
</comment>
<dbReference type="eggNOG" id="COG1558">
    <property type="taxonomic scope" value="Bacteria"/>
</dbReference>
<sequence>MSLFSVLDVASSALTAQSYRLNVVASNLANANSATSSDGQPYRAREVVFAATPLHSGQAPAGVEGVQVAGVVEKPGPLKLVYEPGNPAANAEGYVQMPNVNPVDEMVNMISASRAYQANVNVMNTTKALLQKTLTLGA</sequence>
<dbReference type="EMBL" id="CP005986">
    <property type="protein sequence ID" value="AIA55100.1"/>
    <property type="molecule type" value="Genomic_DNA"/>
</dbReference>
<evidence type="ECO:0000256" key="3">
    <source>
        <dbReference type="ARBA" id="ARBA00017941"/>
    </source>
</evidence>
<dbReference type="HOGENOM" id="CLU_123272_1_0_6"/>
<evidence type="ECO:0000256" key="5">
    <source>
        <dbReference type="ARBA" id="ARBA00025933"/>
    </source>
</evidence>
<comment type="subcellular location">
    <subcellularLocation>
        <location evidence="1 6">Bacterial flagellum basal body</location>
    </subcellularLocation>
</comment>
<organism evidence="9 10">
    <name type="scientific">Acidithiobacillus caldus (strain ATCC 51756 / DSM 8584 / KU)</name>
    <dbReference type="NCBI Taxonomy" id="637389"/>
    <lineage>
        <taxon>Bacteria</taxon>
        <taxon>Pseudomonadati</taxon>
        <taxon>Pseudomonadota</taxon>
        <taxon>Acidithiobacillia</taxon>
        <taxon>Acidithiobacillales</taxon>
        <taxon>Acidithiobacillaceae</taxon>
        <taxon>Acidithiobacillus</taxon>
    </lineage>
</organism>
<feature type="domain" description="Flagellar basal body rod protein N-terminal" evidence="7">
    <location>
        <begin position="7"/>
        <end position="32"/>
    </location>
</feature>
<evidence type="ECO:0000313" key="10">
    <source>
        <dbReference type="Proteomes" id="UP000005522"/>
    </source>
</evidence>
<dbReference type="PROSITE" id="PS00588">
    <property type="entry name" value="FLAGELLA_BB_ROD"/>
    <property type="match status" value="1"/>
</dbReference>
<dbReference type="GO" id="GO:0030694">
    <property type="term" value="C:bacterial-type flagellum basal body, rod"/>
    <property type="evidence" value="ECO:0007669"/>
    <property type="project" value="UniProtKB-UniRule"/>
</dbReference>
<evidence type="ECO:0000313" key="9">
    <source>
        <dbReference type="EMBL" id="AIA55100.1"/>
    </source>
</evidence>
<dbReference type="PANTHER" id="PTHR30435:SF2">
    <property type="entry name" value="FLAGELLAR BASAL-BODY ROD PROTEIN FLGC"/>
    <property type="match status" value="1"/>
</dbReference>
<keyword evidence="9" id="KW-0282">Flagellum</keyword>
<keyword evidence="9" id="KW-0969">Cilium</keyword>
<dbReference type="InterPro" id="IPR010930">
    <property type="entry name" value="Flg_bb/hook_C_dom"/>
</dbReference>
<dbReference type="InterPro" id="IPR001444">
    <property type="entry name" value="Flag_bb_rod_N"/>
</dbReference>
<dbReference type="InterPro" id="IPR019776">
    <property type="entry name" value="Flagellar_basal_body_rod_CS"/>
</dbReference>